<dbReference type="Gene3D" id="1.20.5.340">
    <property type="match status" value="1"/>
</dbReference>
<evidence type="ECO:0000256" key="7">
    <source>
        <dbReference type="ARBA" id="ARBA00023136"/>
    </source>
</evidence>
<dbReference type="STRING" id="1555241.A0A4P9X576"/>
<evidence type="ECO:0000256" key="3">
    <source>
        <dbReference type="ARBA" id="ARBA00022692"/>
    </source>
</evidence>
<feature type="non-terminal residue" evidence="8">
    <location>
        <position position="1"/>
    </location>
</feature>
<dbReference type="Proteomes" id="UP000274922">
    <property type="component" value="Unassembled WGS sequence"/>
</dbReference>
<evidence type="ECO:0000256" key="6">
    <source>
        <dbReference type="ARBA" id="ARBA00023128"/>
    </source>
</evidence>
<organism evidence="8 9">
    <name type="scientific">Caulochytrium protostelioides</name>
    <dbReference type="NCBI Taxonomy" id="1555241"/>
    <lineage>
        <taxon>Eukaryota</taxon>
        <taxon>Fungi</taxon>
        <taxon>Fungi incertae sedis</taxon>
        <taxon>Chytridiomycota</taxon>
        <taxon>Chytridiomycota incertae sedis</taxon>
        <taxon>Chytridiomycetes</taxon>
        <taxon>Caulochytriales</taxon>
        <taxon>Caulochytriaceae</taxon>
        <taxon>Caulochytrium</taxon>
    </lineage>
</organism>
<dbReference type="GO" id="GO:0005739">
    <property type="term" value="C:mitochondrion"/>
    <property type="evidence" value="ECO:0007669"/>
    <property type="project" value="UniProtKB-SubCell"/>
</dbReference>
<keyword evidence="3" id="KW-0812">Transmembrane</keyword>
<dbReference type="InterPro" id="IPR024461">
    <property type="entry name" value="CCDC90-like"/>
</dbReference>
<evidence type="ECO:0008006" key="10">
    <source>
        <dbReference type="Google" id="ProtNLM"/>
    </source>
</evidence>
<dbReference type="GO" id="GO:0016020">
    <property type="term" value="C:membrane"/>
    <property type="evidence" value="ECO:0007669"/>
    <property type="project" value="UniProtKB-SubCell"/>
</dbReference>
<sequence>YNFDTYRLVQKLESDGFSPDSAEAIMASLSDVVSESVANVTRSGVTKAEFERAVYQNQVDFGHIRNEIQLIEKNEFTTVRADLKRLSSDLEKFRLHMIEELRGVQSSVRLDLSLEKGHLRDEQSSQEIRLHEEDSRVETEISGLRTQLESVKWELFRTLFPLFCAGGALAFSYLRF</sequence>
<keyword evidence="7" id="KW-0472">Membrane</keyword>
<dbReference type="PANTHER" id="PTHR14360">
    <property type="entry name" value="PROTEIN FMP32, MITOCHONDRIAL"/>
    <property type="match status" value="1"/>
</dbReference>
<evidence type="ECO:0000256" key="2">
    <source>
        <dbReference type="ARBA" id="ARBA00004370"/>
    </source>
</evidence>
<proteinExistence type="predicted"/>
<comment type="subcellular location">
    <subcellularLocation>
        <location evidence="2">Membrane</location>
    </subcellularLocation>
    <subcellularLocation>
        <location evidence="1">Mitochondrion</location>
    </subcellularLocation>
</comment>
<evidence type="ECO:0000256" key="4">
    <source>
        <dbReference type="ARBA" id="ARBA00022989"/>
    </source>
</evidence>
<keyword evidence="9" id="KW-1185">Reference proteome</keyword>
<dbReference type="GO" id="GO:0033617">
    <property type="term" value="P:mitochondrial respiratory chain complex IV assembly"/>
    <property type="evidence" value="ECO:0007669"/>
    <property type="project" value="TreeGrafter"/>
</dbReference>
<keyword evidence="6" id="KW-0496">Mitochondrion</keyword>
<gene>
    <name evidence="8" type="ORF">CXG81DRAFT_3440</name>
</gene>
<evidence type="ECO:0000313" key="9">
    <source>
        <dbReference type="Proteomes" id="UP000274922"/>
    </source>
</evidence>
<feature type="non-terminal residue" evidence="8">
    <location>
        <position position="176"/>
    </location>
</feature>
<keyword evidence="4" id="KW-1133">Transmembrane helix</keyword>
<keyword evidence="5" id="KW-0175">Coiled coil</keyword>
<dbReference type="AlphaFoldDB" id="A0A4P9X576"/>
<dbReference type="EMBL" id="ML014229">
    <property type="protein sequence ID" value="RKP00211.1"/>
    <property type="molecule type" value="Genomic_DNA"/>
</dbReference>
<evidence type="ECO:0000256" key="1">
    <source>
        <dbReference type="ARBA" id="ARBA00004173"/>
    </source>
</evidence>
<evidence type="ECO:0000256" key="5">
    <source>
        <dbReference type="ARBA" id="ARBA00023054"/>
    </source>
</evidence>
<protein>
    <recommendedName>
        <fullName evidence="10">DUF1640-domain-containing protein</fullName>
    </recommendedName>
</protein>
<dbReference type="PANTHER" id="PTHR14360:SF1">
    <property type="entry name" value="PROTEIN FMP32, MITOCHONDRIAL"/>
    <property type="match status" value="1"/>
</dbReference>
<reference evidence="9" key="1">
    <citation type="journal article" date="2018" name="Nat. Microbiol.">
        <title>Leveraging single-cell genomics to expand the fungal tree of life.</title>
        <authorList>
            <person name="Ahrendt S.R."/>
            <person name="Quandt C.A."/>
            <person name="Ciobanu D."/>
            <person name="Clum A."/>
            <person name="Salamov A."/>
            <person name="Andreopoulos B."/>
            <person name="Cheng J.F."/>
            <person name="Woyke T."/>
            <person name="Pelin A."/>
            <person name="Henrissat B."/>
            <person name="Reynolds N.K."/>
            <person name="Benny G.L."/>
            <person name="Smith M.E."/>
            <person name="James T.Y."/>
            <person name="Grigoriev I.V."/>
        </authorList>
    </citation>
    <scope>NUCLEOTIDE SEQUENCE [LARGE SCALE GENOMIC DNA]</scope>
    <source>
        <strain evidence="9">ATCC 52028</strain>
    </source>
</reference>
<dbReference type="Pfam" id="PF07798">
    <property type="entry name" value="CCDC90-like"/>
    <property type="match status" value="1"/>
</dbReference>
<dbReference type="OrthoDB" id="889336at2759"/>
<name>A0A4P9X576_9FUNG</name>
<accession>A0A4P9X576</accession>
<evidence type="ECO:0000313" key="8">
    <source>
        <dbReference type="EMBL" id="RKP00211.1"/>
    </source>
</evidence>